<sequence>WPTKHWSNSTSRVSGRVTLQADGAARPPRRSCRRRTRPSSRASWRRDRGSSRG</sequence>
<feature type="region of interest" description="Disordered" evidence="1">
    <location>
        <begin position="1"/>
        <end position="53"/>
    </location>
</feature>
<feature type="non-terminal residue" evidence="2">
    <location>
        <position position="53"/>
    </location>
</feature>
<feature type="compositionally biased region" description="Basic and acidic residues" evidence="1">
    <location>
        <begin position="44"/>
        <end position="53"/>
    </location>
</feature>
<proteinExistence type="predicted"/>
<gene>
    <name evidence="2" type="ORF">AVDCRST_MAG39-1215</name>
</gene>
<protein>
    <submittedName>
        <fullName evidence="2">Uncharacterized protein</fullName>
    </submittedName>
</protein>
<name>A0A6J4SNZ1_9SPHN</name>
<feature type="compositionally biased region" description="Polar residues" evidence="1">
    <location>
        <begin position="1"/>
        <end position="13"/>
    </location>
</feature>
<evidence type="ECO:0000313" key="2">
    <source>
        <dbReference type="EMBL" id="CAA9499810.1"/>
    </source>
</evidence>
<dbReference type="AlphaFoldDB" id="A0A6J4SNZ1"/>
<accession>A0A6J4SNZ1</accession>
<reference evidence="2" key="1">
    <citation type="submission" date="2020-02" db="EMBL/GenBank/DDBJ databases">
        <authorList>
            <person name="Meier V. D."/>
        </authorList>
    </citation>
    <scope>NUCLEOTIDE SEQUENCE</scope>
    <source>
        <strain evidence="2">AVDCRST_MAG39</strain>
    </source>
</reference>
<dbReference type="EMBL" id="CADCVW010000050">
    <property type="protein sequence ID" value="CAA9499810.1"/>
    <property type="molecule type" value="Genomic_DNA"/>
</dbReference>
<feature type="compositionally biased region" description="Basic residues" evidence="1">
    <location>
        <begin position="27"/>
        <end position="38"/>
    </location>
</feature>
<organism evidence="2">
    <name type="scientific">uncultured Sphingomonadaceae bacterium</name>
    <dbReference type="NCBI Taxonomy" id="169976"/>
    <lineage>
        <taxon>Bacteria</taxon>
        <taxon>Pseudomonadati</taxon>
        <taxon>Pseudomonadota</taxon>
        <taxon>Alphaproteobacteria</taxon>
        <taxon>Sphingomonadales</taxon>
        <taxon>Sphingomonadaceae</taxon>
        <taxon>environmental samples</taxon>
    </lineage>
</organism>
<feature type="non-terminal residue" evidence="2">
    <location>
        <position position="1"/>
    </location>
</feature>
<evidence type="ECO:0000256" key="1">
    <source>
        <dbReference type="SAM" id="MobiDB-lite"/>
    </source>
</evidence>